<dbReference type="GO" id="GO:0016491">
    <property type="term" value="F:oxidoreductase activity"/>
    <property type="evidence" value="ECO:0007669"/>
    <property type="project" value="UniProtKB-KW"/>
</dbReference>
<proteinExistence type="predicted"/>
<dbReference type="Proteomes" id="UP001596540">
    <property type="component" value="Unassembled WGS sequence"/>
</dbReference>
<feature type="domain" description="ER-bound oxygenase mpaB/mpaB'/Rubber oxygenase catalytic" evidence="1">
    <location>
        <begin position="113"/>
        <end position="330"/>
    </location>
</feature>
<dbReference type="InterPro" id="IPR037473">
    <property type="entry name" value="Lcp-like"/>
</dbReference>
<reference evidence="3" key="1">
    <citation type="journal article" date="2019" name="Int. J. Syst. Evol. Microbiol.">
        <title>The Global Catalogue of Microorganisms (GCM) 10K type strain sequencing project: providing services to taxonomists for standard genome sequencing and annotation.</title>
        <authorList>
            <consortium name="The Broad Institute Genomics Platform"/>
            <consortium name="The Broad Institute Genome Sequencing Center for Infectious Disease"/>
            <person name="Wu L."/>
            <person name="Ma J."/>
        </authorList>
    </citation>
    <scope>NUCLEOTIDE SEQUENCE [LARGE SCALE GENOMIC DNA]</scope>
    <source>
        <strain evidence="3">CGMCC 4.7382</strain>
    </source>
</reference>
<name>A0ABW2KIK6_9ACTN</name>
<evidence type="ECO:0000259" key="1">
    <source>
        <dbReference type="Pfam" id="PF09995"/>
    </source>
</evidence>
<dbReference type="EC" id="1.-.-.-" evidence="2"/>
<dbReference type="PANTHER" id="PTHR37539:SF1">
    <property type="entry name" value="ER-BOUND OXYGENASE MPAB_MPAB'_RUBBER OXYGENASE CATALYTIC DOMAIN-CONTAINING PROTEIN"/>
    <property type="match status" value="1"/>
</dbReference>
<protein>
    <submittedName>
        <fullName evidence="2">Oxygenase MpaB family protein</fullName>
        <ecNumber evidence="2">1.-.-.-</ecNumber>
    </submittedName>
</protein>
<comment type="caution">
    <text evidence="2">The sequence shown here is derived from an EMBL/GenBank/DDBJ whole genome shotgun (WGS) entry which is preliminary data.</text>
</comment>
<dbReference type="Pfam" id="PF09995">
    <property type="entry name" value="MPAB_Lcp_cat"/>
    <property type="match status" value="1"/>
</dbReference>
<dbReference type="RefSeq" id="WP_379871801.1">
    <property type="nucleotide sequence ID" value="NZ_JBHTBH010000007.1"/>
</dbReference>
<keyword evidence="3" id="KW-1185">Reference proteome</keyword>
<dbReference type="PANTHER" id="PTHR37539">
    <property type="entry name" value="SECRETED PROTEIN-RELATED"/>
    <property type="match status" value="1"/>
</dbReference>
<sequence length="391" mass="42030">MSDAAPFPPHRLVNAEAARARHGEDAVRLVADGLRAGDPVADSVIAELDALGAPAREALRLGLRNGLGTLDSAPPAVAALLREAETPSPWADAELIARGDTVGMSVSPFWNTMAFALGSLVHTYSAPGLARVLVGTGRLTAAAGRRLAETGLWKVNAGVPGGLTRGAPGYLDTLQVRLLHARVRAGTLRRGWDIDTWGVPVNQVDTARTWLDFTLVPFRALARVGITLTETEEADLYRYWHHIAHLLGLAPEFHRHVHDHATAAALLDLIDSTNAAPDDNSRALVTALIDVTAGPVGARLSLPEPATRTMLAALTRLMQGDEVADALHIERVDIAPFLPLIAMGNTTTRRWQRFTPESWHTALTENTKIREAEYSGVTGAEYRSHLAAPEH</sequence>
<gene>
    <name evidence="2" type="ORF">ACFQRF_15485</name>
</gene>
<accession>A0ABW2KIK6</accession>
<dbReference type="EMBL" id="JBHTBH010000007">
    <property type="protein sequence ID" value="MFC7329140.1"/>
    <property type="molecule type" value="Genomic_DNA"/>
</dbReference>
<evidence type="ECO:0000313" key="2">
    <source>
        <dbReference type="EMBL" id="MFC7329140.1"/>
    </source>
</evidence>
<dbReference type="InterPro" id="IPR018713">
    <property type="entry name" value="MPAB/Lcp_cat_dom"/>
</dbReference>
<organism evidence="2 3">
    <name type="scientific">Marinactinospora rubrisoli</name>
    <dbReference type="NCBI Taxonomy" id="2715399"/>
    <lineage>
        <taxon>Bacteria</taxon>
        <taxon>Bacillati</taxon>
        <taxon>Actinomycetota</taxon>
        <taxon>Actinomycetes</taxon>
        <taxon>Streptosporangiales</taxon>
        <taxon>Nocardiopsidaceae</taxon>
        <taxon>Marinactinospora</taxon>
    </lineage>
</organism>
<evidence type="ECO:0000313" key="3">
    <source>
        <dbReference type="Proteomes" id="UP001596540"/>
    </source>
</evidence>
<keyword evidence="2" id="KW-0560">Oxidoreductase</keyword>